<dbReference type="OrthoDB" id="308464at2759"/>
<dbReference type="PANTHER" id="PTHR10876">
    <property type="entry name" value="ZINC FINGER PROTEIN ZPR1"/>
    <property type="match status" value="1"/>
</dbReference>
<comment type="caution">
    <text evidence="11">The sequence shown here is derived from an EMBL/GenBank/DDBJ whole genome shotgun (WGS) entry which is preliminary data.</text>
</comment>
<proteinExistence type="inferred from homology"/>
<organism evidence="11 12">
    <name type="scientific">Pholiota conissans</name>
    <dbReference type="NCBI Taxonomy" id="109636"/>
    <lineage>
        <taxon>Eukaryota</taxon>
        <taxon>Fungi</taxon>
        <taxon>Dikarya</taxon>
        <taxon>Basidiomycota</taxon>
        <taxon>Agaricomycotina</taxon>
        <taxon>Agaricomycetes</taxon>
        <taxon>Agaricomycetidae</taxon>
        <taxon>Agaricales</taxon>
        <taxon>Agaricineae</taxon>
        <taxon>Strophariaceae</taxon>
        <taxon>Pholiota</taxon>
    </lineage>
</organism>
<feature type="region of interest" description="Disordered" evidence="9">
    <location>
        <begin position="474"/>
        <end position="504"/>
    </location>
</feature>
<evidence type="ECO:0000313" key="11">
    <source>
        <dbReference type="EMBL" id="KAF9475562.1"/>
    </source>
</evidence>
<feature type="domain" description="Zinc finger ZPR1-type" evidence="10">
    <location>
        <begin position="43"/>
        <end position="227"/>
    </location>
</feature>
<evidence type="ECO:0000256" key="2">
    <source>
        <dbReference type="ARBA" id="ARBA00008354"/>
    </source>
</evidence>
<dbReference type="GO" id="GO:0005634">
    <property type="term" value="C:nucleus"/>
    <property type="evidence" value="ECO:0007669"/>
    <property type="project" value="UniProtKB-SubCell"/>
</dbReference>
<dbReference type="Pfam" id="PF03367">
    <property type="entry name" value="Zn_ribbon_ZPR1"/>
    <property type="match status" value="2"/>
</dbReference>
<keyword evidence="4" id="KW-0677">Repeat</keyword>
<feature type="region of interest" description="Disordered" evidence="9">
    <location>
        <begin position="1"/>
        <end position="33"/>
    </location>
</feature>
<dbReference type="InterPro" id="IPR042451">
    <property type="entry name" value="ZPR1_A/B_dom"/>
</dbReference>
<dbReference type="AlphaFoldDB" id="A0A9P5YTN1"/>
<dbReference type="EMBL" id="MU155327">
    <property type="protein sequence ID" value="KAF9475562.1"/>
    <property type="molecule type" value="Genomic_DNA"/>
</dbReference>
<dbReference type="PANTHER" id="PTHR10876:SF0">
    <property type="entry name" value="ZINC FINGER PROTEIN ZPR1"/>
    <property type="match status" value="1"/>
</dbReference>
<dbReference type="Gene3D" id="2.60.120.1040">
    <property type="entry name" value="ZPR1, A/B domain"/>
    <property type="match status" value="2"/>
</dbReference>
<dbReference type="Gene3D" id="2.20.25.420">
    <property type="entry name" value="ZPR1, zinc finger domain"/>
    <property type="match status" value="2"/>
</dbReference>
<evidence type="ECO:0000256" key="9">
    <source>
        <dbReference type="SAM" id="MobiDB-lite"/>
    </source>
</evidence>
<keyword evidence="3" id="KW-0479">Metal-binding</keyword>
<keyword evidence="7" id="KW-0539">Nucleus</keyword>
<dbReference type="InterPro" id="IPR040141">
    <property type="entry name" value="ZPR1"/>
</dbReference>
<comment type="similarity">
    <text evidence="2">Belongs to the ZPR1 family.</text>
</comment>
<dbReference type="InterPro" id="IPR042452">
    <property type="entry name" value="ZPR1_Znf1/2"/>
</dbReference>
<evidence type="ECO:0000256" key="8">
    <source>
        <dbReference type="ARBA" id="ARBA00054139"/>
    </source>
</evidence>
<feature type="compositionally biased region" description="Basic and acidic residues" evidence="9">
    <location>
        <begin position="474"/>
        <end position="496"/>
    </location>
</feature>
<dbReference type="Pfam" id="PF22794">
    <property type="entry name" value="jr-ZPR1"/>
    <property type="match status" value="2"/>
</dbReference>
<name>A0A9P5YTN1_9AGAR</name>
<protein>
    <submittedName>
        <fullName evidence="11">Zf-ZPR1-domain-containing protein</fullName>
    </submittedName>
</protein>
<feature type="compositionally biased region" description="Basic and acidic residues" evidence="9">
    <location>
        <begin position="18"/>
        <end position="28"/>
    </location>
</feature>
<comment type="function">
    <text evidence="8">Acts as a protein folding chaperone for elongation factor 1-alpha.</text>
</comment>
<keyword evidence="12" id="KW-1185">Reference proteome</keyword>
<dbReference type="FunFam" id="2.20.25.420:FF:000002">
    <property type="entry name" value="Zinc finger protein ZPR1"/>
    <property type="match status" value="1"/>
</dbReference>
<dbReference type="GO" id="GO:0008270">
    <property type="term" value="F:zinc ion binding"/>
    <property type="evidence" value="ECO:0007669"/>
    <property type="project" value="UniProtKB-KW"/>
</dbReference>
<dbReference type="FunFam" id="2.60.120.1040:FF:000001">
    <property type="entry name" value="Zinc finger protein ZPR1"/>
    <property type="match status" value="1"/>
</dbReference>
<evidence type="ECO:0000256" key="5">
    <source>
        <dbReference type="ARBA" id="ARBA00022771"/>
    </source>
</evidence>
<accession>A0A9P5YTN1</accession>
<evidence type="ECO:0000256" key="4">
    <source>
        <dbReference type="ARBA" id="ARBA00022737"/>
    </source>
</evidence>
<dbReference type="InterPro" id="IPR056180">
    <property type="entry name" value="ZPR1_jr_dom"/>
</dbReference>
<dbReference type="SMART" id="SM00709">
    <property type="entry name" value="Zpr1"/>
    <property type="match status" value="2"/>
</dbReference>
<evidence type="ECO:0000259" key="10">
    <source>
        <dbReference type="SMART" id="SM00709"/>
    </source>
</evidence>
<dbReference type="FunFam" id="2.20.25.420:FF:000001">
    <property type="entry name" value="Zinc finger protein ZPR1"/>
    <property type="match status" value="1"/>
</dbReference>
<dbReference type="Proteomes" id="UP000807469">
    <property type="component" value="Unassembled WGS sequence"/>
</dbReference>
<evidence type="ECO:0000256" key="1">
    <source>
        <dbReference type="ARBA" id="ARBA00004123"/>
    </source>
</evidence>
<feature type="domain" description="Zinc finger ZPR1-type" evidence="10">
    <location>
        <begin position="283"/>
        <end position="441"/>
    </location>
</feature>
<keyword evidence="6" id="KW-0862">Zinc</keyword>
<dbReference type="NCBIfam" id="TIGR00310">
    <property type="entry name" value="ZPR1_znf"/>
    <property type="match status" value="2"/>
</dbReference>
<evidence type="ECO:0000256" key="3">
    <source>
        <dbReference type="ARBA" id="ARBA00022723"/>
    </source>
</evidence>
<evidence type="ECO:0000256" key="6">
    <source>
        <dbReference type="ARBA" id="ARBA00022833"/>
    </source>
</evidence>
<sequence length="504" mass="56309">MENHTTLFPKIGDIASSTEEKDNVAKPENEDEGDDKIIQEIESLCMRCHEQGVTRLMLTSIPFFKEVVVMSFRCEHCGFQNNEIQSAETIRPEGTTYTAKILDRSDLNRQIVRSGSCEISIPEFDLTLPPTGRGQLTTVEGLIRDIIADLSADQPLRRIQDEDGYKKINALIGKLKPVLGDPAEDDDDDLDPSKPLKTIGHAAYLEIPMPAFTLKLDDPAGNSFIEFIENMSDPKWSMRTYHRTLEQNIFLGLVSGDEEQETATAPATTTDPITDEEIFVFPGVCSSCGHQIHTNMKKVNIPYFKDILIMSTNCEFCGYRDNEVKSGAAISAQGKRITLKCEDREDLSRDILKSETAGMTIPEIDLVLTHGTLGGRFTTVEGILDQIYDELAEKAFVGDSSEVKERATYETFLQGLKDVKNADRPFTIILDDPLANSYIQNLYAPDPDPNMTIEMYDRDFDQNEELGLNDIKVEGYQDPSLEKIEEEKETPAEPKAEAPAAAEV</sequence>
<comment type="subcellular location">
    <subcellularLocation>
        <location evidence="1">Nucleus</location>
    </subcellularLocation>
</comment>
<dbReference type="InterPro" id="IPR004457">
    <property type="entry name" value="Znf_ZPR1"/>
</dbReference>
<evidence type="ECO:0000313" key="12">
    <source>
        <dbReference type="Proteomes" id="UP000807469"/>
    </source>
</evidence>
<gene>
    <name evidence="11" type="ORF">BDN70DRAFT_883563</name>
</gene>
<reference evidence="11" key="1">
    <citation type="submission" date="2020-11" db="EMBL/GenBank/DDBJ databases">
        <authorList>
            <consortium name="DOE Joint Genome Institute"/>
            <person name="Ahrendt S."/>
            <person name="Riley R."/>
            <person name="Andreopoulos W."/>
            <person name="Labutti K."/>
            <person name="Pangilinan J."/>
            <person name="Ruiz-Duenas F.J."/>
            <person name="Barrasa J.M."/>
            <person name="Sanchez-Garcia M."/>
            <person name="Camarero S."/>
            <person name="Miyauchi S."/>
            <person name="Serrano A."/>
            <person name="Linde D."/>
            <person name="Babiker R."/>
            <person name="Drula E."/>
            <person name="Ayuso-Fernandez I."/>
            <person name="Pacheco R."/>
            <person name="Padilla G."/>
            <person name="Ferreira P."/>
            <person name="Barriuso J."/>
            <person name="Kellner H."/>
            <person name="Castanera R."/>
            <person name="Alfaro M."/>
            <person name="Ramirez L."/>
            <person name="Pisabarro A.G."/>
            <person name="Kuo A."/>
            <person name="Tritt A."/>
            <person name="Lipzen A."/>
            <person name="He G."/>
            <person name="Yan M."/>
            <person name="Ng V."/>
            <person name="Cullen D."/>
            <person name="Martin F."/>
            <person name="Rosso M.-N."/>
            <person name="Henrissat B."/>
            <person name="Hibbett D."/>
            <person name="Martinez A.T."/>
            <person name="Grigoriev I.V."/>
        </authorList>
    </citation>
    <scope>NUCLEOTIDE SEQUENCE</scope>
    <source>
        <strain evidence="11">CIRM-BRFM 674</strain>
    </source>
</reference>
<keyword evidence="5" id="KW-0863">Zinc-finger</keyword>
<evidence type="ECO:0000256" key="7">
    <source>
        <dbReference type="ARBA" id="ARBA00023242"/>
    </source>
</evidence>